<proteinExistence type="predicted"/>
<protein>
    <recommendedName>
        <fullName evidence="1">YARHG domain-containing protein</fullName>
    </recommendedName>
</protein>
<dbReference type="EMBL" id="BAAAGE010000003">
    <property type="protein sequence ID" value="GAA0726893.1"/>
    <property type="molecule type" value="Genomic_DNA"/>
</dbReference>
<evidence type="ECO:0000313" key="3">
    <source>
        <dbReference type="Proteomes" id="UP001501758"/>
    </source>
</evidence>
<organism evidence="2 3">
    <name type="scientific">Aquimarina litoralis</name>
    <dbReference type="NCBI Taxonomy" id="584605"/>
    <lineage>
        <taxon>Bacteria</taxon>
        <taxon>Pseudomonadati</taxon>
        <taxon>Bacteroidota</taxon>
        <taxon>Flavobacteriia</taxon>
        <taxon>Flavobacteriales</taxon>
        <taxon>Flavobacteriaceae</taxon>
        <taxon>Aquimarina</taxon>
    </lineage>
</organism>
<dbReference type="InterPro" id="IPR025582">
    <property type="entry name" value="YARHG_dom"/>
</dbReference>
<evidence type="ECO:0000259" key="1">
    <source>
        <dbReference type="SMART" id="SM01324"/>
    </source>
</evidence>
<keyword evidence="3" id="KW-1185">Reference proteome</keyword>
<dbReference type="Proteomes" id="UP001501758">
    <property type="component" value="Unassembled WGS sequence"/>
</dbReference>
<dbReference type="Gene3D" id="1.20.58.1690">
    <property type="match status" value="1"/>
</dbReference>
<dbReference type="SMART" id="SM01324">
    <property type="entry name" value="YARHG"/>
    <property type="match status" value="1"/>
</dbReference>
<feature type="domain" description="YARHG" evidence="1">
    <location>
        <begin position="175"/>
        <end position="254"/>
    </location>
</feature>
<comment type="caution">
    <text evidence="2">The sequence shown here is derived from an EMBL/GenBank/DDBJ whole genome shotgun (WGS) entry which is preliminary data.</text>
</comment>
<sequence>MIKYAVLLGLFFSISINGQEGQFSKLIETFSEPQKNIPQDLALQYFDFTPTERASNLLTGKVIVRTKSYIIVSTILKCNIGANCEQSSLTSFTPEGKRIATIAYERVVADCSFNDARTSVFVSDDLLVFREKREKLDCIGDGKQVGLKEWLEFQPIKKDGSFSKSYTDIKAIERDNYIFSHRIFKKEELDFKTEEELAIIKNEIFASHGYMFTKKKWQDYFESKSWYMPTNKDAADKLTDIEKSNVALILSIKQ</sequence>
<accession>A0ABP3U8I1</accession>
<gene>
    <name evidence="2" type="ORF">GCM10009430_34410</name>
</gene>
<name>A0ABP3U8I1_9FLAO</name>
<dbReference type="Pfam" id="PF13308">
    <property type="entry name" value="YARHG"/>
    <property type="match status" value="1"/>
</dbReference>
<dbReference type="InterPro" id="IPR038434">
    <property type="entry name" value="YARHG_sf"/>
</dbReference>
<evidence type="ECO:0000313" key="2">
    <source>
        <dbReference type="EMBL" id="GAA0726893.1"/>
    </source>
</evidence>
<dbReference type="RefSeq" id="WP_343913502.1">
    <property type="nucleotide sequence ID" value="NZ_BAAAGE010000003.1"/>
</dbReference>
<reference evidence="3" key="1">
    <citation type="journal article" date="2019" name="Int. J. Syst. Evol. Microbiol.">
        <title>The Global Catalogue of Microorganisms (GCM) 10K type strain sequencing project: providing services to taxonomists for standard genome sequencing and annotation.</title>
        <authorList>
            <consortium name="The Broad Institute Genomics Platform"/>
            <consortium name="The Broad Institute Genome Sequencing Center for Infectious Disease"/>
            <person name="Wu L."/>
            <person name="Ma J."/>
        </authorList>
    </citation>
    <scope>NUCLEOTIDE SEQUENCE [LARGE SCALE GENOMIC DNA]</scope>
    <source>
        <strain evidence="3">JCM 15974</strain>
    </source>
</reference>